<name>A0A1M6NS32_9CLOT</name>
<evidence type="ECO:0000313" key="8">
    <source>
        <dbReference type="Proteomes" id="UP000184310"/>
    </source>
</evidence>
<dbReference type="InterPro" id="IPR012338">
    <property type="entry name" value="Beta-lactam/transpept-like"/>
</dbReference>
<comment type="similarity">
    <text evidence="1 6">Belongs to the glutaminase family.</text>
</comment>
<feature type="binding site" evidence="6">
    <location>
        <position position="61"/>
    </location>
    <ligand>
        <name>substrate</name>
    </ligand>
</feature>
<comment type="subunit">
    <text evidence="2 6">Homotetramer.</text>
</comment>
<protein>
    <recommendedName>
        <fullName evidence="3 6">Glutaminase</fullName>
        <ecNumber evidence="3 6">3.5.1.2</ecNumber>
    </recommendedName>
</protein>
<dbReference type="GO" id="GO:0006543">
    <property type="term" value="P:L-glutamine catabolic process"/>
    <property type="evidence" value="ECO:0007669"/>
    <property type="project" value="TreeGrafter"/>
</dbReference>
<dbReference type="NCBIfam" id="TIGR03814">
    <property type="entry name" value="Gln_ase"/>
    <property type="match status" value="1"/>
</dbReference>
<dbReference type="Gene3D" id="3.40.710.10">
    <property type="entry name" value="DD-peptidase/beta-lactamase superfamily"/>
    <property type="match status" value="1"/>
</dbReference>
<organism evidence="7 8">
    <name type="scientific">Clostridium cavendishii DSM 21758</name>
    <dbReference type="NCBI Taxonomy" id="1121302"/>
    <lineage>
        <taxon>Bacteria</taxon>
        <taxon>Bacillati</taxon>
        <taxon>Bacillota</taxon>
        <taxon>Clostridia</taxon>
        <taxon>Eubacteriales</taxon>
        <taxon>Clostridiaceae</taxon>
        <taxon>Clostridium</taxon>
    </lineage>
</organism>
<feature type="binding site" evidence="6">
    <location>
        <position position="259"/>
    </location>
    <ligand>
        <name>substrate</name>
    </ligand>
</feature>
<keyword evidence="4 6" id="KW-0378">Hydrolase</keyword>
<dbReference type="EC" id="3.5.1.2" evidence="3 6"/>
<dbReference type="PANTHER" id="PTHR12544:SF29">
    <property type="entry name" value="GLUTAMINASE"/>
    <property type="match status" value="1"/>
</dbReference>
<evidence type="ECO:0000256" key="6">
    <source>
        <dbReference type="HAMAP-Rule" id="MF_00313"/>
    </source>
</evidence>
<evidence type="ECO:0000313" key="7">
    <source>
        <dbReference type="EMBL" id="SHJ98557.1"/>
    </source>
</evidence>
<evidence type="ECO:0000256" key="3">
    <source>
        <dbReference type="ARBA" id="ARBA00012918"/>
    </source>
</evidence>
<evidence type="ECO:0000256" key="4">
    <source>
        <dbReference type="ARBA" id="ARBA00022801"/>
    </source>
</evidence>
<feature type="binding site" evidence="6">
    <location>
        <position position="158"/>
    </location>
    <ligand>
        <name>substrate</name>
    </ligand>
</feature>
<gene>
    <name evidence="6" type="primary">glsA</name>
    <name evidence="7" type="ORF">SAMN02745163_02998</name>
</gene>
<dbReference type="AlphaFoldDB" id="A0A1M6NS32"/>
<dbReference type="FunFam" id="3.40.710.10:FF:000005">
    <property type="entry name" value="Glutaminase"/>
    <property type="match status" value="1"/>
</dbReference>
<dbReference type="Proteomes" id="UP000184310">
    <property type="component" value="Unassembled WGS sequence"/>
</dbReference>
<dbReference type="GO" id="GO:0004359">
    <property type="term" value="F:glutaminase activity"/>
    <property type="evidence" value="ECO:0007669"/>
    <property type="project" value="UniProtKB-UniRule"/>
</dbReference>
<evidence type="ECO:0000256" key="2">
    <source>
        <dbReference type="ARBA" id="ARBA00011881"/>
    </source>
</evidence>
<accession>A0A1M6NS32</accession>
<feature type="binding site" evidence="6">
    <location>
        <position position="189"/>
    </location>
    <ligand>
        <name>substrate</name>
    </ligand>
</feature>
<reference evidence="7 8" key="1">
    <citation type="submission" date="2016-11" db="EMBL/GenBank/DDBJ databases">
        <authorList>
            <person name="Jaros S."/>
            <person name="Januszkiewicz K."/>
            <person name="Wedrychowicz H."/>
        </authorList>
    </citation>
    <scope>NUCLEOTIDE SEQUENCE [LARGE SCALE GENOMIC DNA]</scope>
    <source>
        <strain evidence="7 8">DSM 21758</strain>
    </source>
</reference>
<dbReference type="EMBL" id="FQZB01000012">
    <property type="protein sequence ID" value="SHJ98557.1"/>
    <property type="molecule type" value="Genomic_DNA"/>
</dbReference>
<keyword evidence="8" id="KW-1185">Reference proteome</keyword>
<dbReference type="HAMAP" id="MF_00313">
    <property type="entry name" value="Glutaminase"/>
    <property type="match status" value="1"/>
</dbReference>
<dbReference type="GO" id="GO:0006537">
    <property type="term" value="P:glutamate biosynthetic process"/>
    <property type="evidence" value="ECO:0007669"/>
    <property type="project" value="TreeGrafter"/>
</dbReference>
<feature type="binding site" evidence="6">
    <location>
        <position position="113"/>
    </location>
    <ligand>
        <name>substrate</name>
    </ligand>
</feature>
<sequence length="305" mass="33412">MKRLLETLVENNREITKKGNLASYIPELLNADKNDLGVAVITLDGKVHSAGDCSKKFTMQSISKVVSLILAIQDNGKERVFEKVGMEPTGDSFNSIVNLEIKQKVKPYNPMINAGAIATTALIYGVSEEEKFEKILNFTRKVTGNNDIDINKSVYKSEKLTGDRNRYLAYYLKSNNTIDGDVEDILDLYFKQCSIEVNCIDIAKFASMLANDGILPWSGERVISREVSRIVKTIMVTCGMYDASGKFAVHIGIPAKSGVGGGIMAAVPKRMGIGVYGPSLDKKGNSIAGTHILKELSDELDLSIF</sequence>
<dbReference type="PANTHER" id="PTHR12544">
    <property type="entry name" value="GLUTAMINASE"/>
    <property type="match status" value="1"/>
</dbReference>
<dbReference type="STRING" id="1121302.SAMN02745163_02998"/>
<comment type="catalytic activity">
    <reaction evidence="5 6">
        <text>L-glutamine + H2O = L-glutamate + NH4(+)</text>
        <dbReference type="Rhea" id="RHEA:15889"/>
        <dbReference type="ChEBI" id="CHEBI:15377"/>
        <dbReference type="ChEBI" id="CHEBI:28938"/>
        <dbReference type="ChEBI" id="CHEBI:29985"/>
        <dbReference type="ChEBI" id="CHEBI:58359"/>
        <dbReference type="EC" id="3.5.1.2"/>
    </reaction>
</comment>
<dbReference type="InterPro" id="IPR015868">
    <property type="entry name" value="Glutaminase"/>
</dbReference>
<dbReference type="Pfam" id="PF04960">
    <property type="entry name" value="Glutaminase"/>
    <property type="match status" value="1"/>
</dbReference>
<evidence type="ECO:0000256" key="1">
    <source>
        <dbReference type="ARBA" id="ARBA00011076"/>
    </source>
</evidence>
<evidence type="ECO:0000256" key="5">
    <source>
        <dbReference type="ARBA" id="ARBA00049534"/>
    </source>
</evidence>
<keyword evidence="6" id="KW-0007">Acetylation</keyword>
<feature type="binding site" evidence="6">
    <location>
        <position position="241"/>
    </location>
    <ligand>
        <name>substrate</name>
    </ligand>
</feature>
<dbReference type="SUPFAM" id="SSF56601">
    <property type="entry name" value="beta-lactamase/transpeptidase-like"/>
    <property type="match status" value="1"/>
</dbReference>
<dbReference type="RefSeq" id="WP_072989454.1">
    <property type="nucleotide sequence ID" value="NZ_FQZB01000012.1"/>
</dbReference>
<dbReference type="OrthoDB" id="9788822at2"/>
<feature type="binding site" evidence="6">
    <location>
        <position position="165"/>
    </location>
    <ligand>
        <name>substrate</name>
    </ligand>
</feature>
<proteinExistence type="inferred from homology"/>